<dbReference type="PhylomeDB" id="E9GWQ9"/>
<protein>
    <submittedName>
        <fullName evidence="2">Uncharacterized protein</fullName>
    </submittedName>
</protein>
<dbReference type="KEGG" id="dpx:DAPPUDRAFT_249472"/>
<organism evidence="2 3">
    <name type="scientific">Daphnia pulex</name>
    <name type="common">Water flea</name>
    <dbReference type="NCBI Taxonomy" id="6669"/>
    <lineage>
        <taxon>Eukaryota</taxon>
        <taxon>Metazoa</taxon>
        <taxon>Ecdysozoa</taxon>
        <taxon>Arthropoda</taxon>
        <taxon>Crustacea</taxon>
        <taxon>Branchiopoda</taxon>
        <taxon>Diplostraca</taxon>
        <taxon>Cladocera</taxon>
        <taxon>Anomopoda</taxon>
        <taxon>Daphniidae</taxon>
        <taxon>Daphnia</taxon>
    </lineage>
</organism>
<dbReference type="HOGENOM" id="CLU_2443076_0_0_1"/>
<evidence type="ECO:0000313" key="2">
    <source>
        <dbReference type="EMBL" id="EFX76071.1"/>
    </source>
</evidence>
<keyword evidence="3" id="KW-1185">Reference proteome</keyword>
<gene>
    <name evidence="2" type="ORF">DAPPUDRAFT_249472</name>
</gene>
<accession>E9GWQ9</accession>
<dbReference type="EMBL" id="GL732571">
    <property type="protein sequence ID" value="EFX76071.1"/>
    <property type="molecule type" value="Genomic_DNA"/>
</dbReference>
<dbReference type="AlphaFoldDB" id="E9GWQ9"/>
<sequence length="90" mass="9535">MEHNKHAFADSIAKSYHAQPRIASPCQPIRDMRASKPSYASATRGQPCPVLIANYADGAKPAGPRLFSQCRPVAGSRLGRASPTAGETEG</sequence>
<evidence type="ECO:0000256" key="1">
    <source>
        <dbReference type="SAM" id="MobiDB-lite"/>
    </source>
</evidence>
<reference evidence="2 3" key="1">
    <citation type="journal article" date="2011" name="Science">
        <title>The ecoresponsive genome of Daphnia pulex.</title>
        <authorList>
            <person name="Colbourne J.K."/>
            <person name="Pfrender M.E."/>
            <person name="Gilbert D."/>
            <person name="Thomas W.K."/>
            <person name="Tucker A."/>
            <person name="Oakley T.H."/>
            <person name="Tokishita S."/>
            <person name="Aerts A."/>
            <person name="Arnold G.J."/>
            <person name="Basu M.K."/>
            <person name="Bauer D.J."/>
            <person name="Caceres C.E."/>
            <person name="Carmel L."/>
            <person name="Casola C."/>
            <person name="Choi J.H."/>
            <person name="Detter J.C."/>
            <person name="Dong Q."/>
            <person name="Dusheyko S."/>
            <person name="Eads B.D."/>
            <person name="Frohlich T."/>
            <person name="Geiler-Samerotte K.A."/>
            <person name="Gerlach D."/>
            <person name="Hatcher P."/>
            <person name="Jogdeo S."/>
            <person name="Krijgsveld J."/>
            <person name="Kriventseva E.V."/>
            <person name="Kultz D."/>
            <person name="Laforsch C."/>
            <person name="Lindquist E."/>
            <person name="Lopez J."/>
            <person name="Manak J.R."/>
            <person name="Muller J."/>
            <person name="Pangilinan J."/>
            <person name="Patwardhan R.P."/>
            <person name="Pitluck S."/>
            <person name="Pritham E.J."/>
            <person name="Rechtsteiner A."/>
            <person name="Rho M."/>
            <person name="Rogozin I.B."/>
            <person name="Sakarya O."/>
            <person name="Salamov A."/>
            <person name="Schaack S."/>
            <person name="Shapiro H."/>
            <person name="Shiga Y."/>
            <person name="Skalitzky C."/>
            <person name="Smith Z."/>
            <person name="Souvorov A."/>
            <person name="Sung W."/>
            <person name="Tang Z."/>
            <person name="Tsuchiya D."/>
            <person name="Tu H."/>
            <person name="Vos H."/>
            <person name="Wang M."/>
            <person name="Wolf Y.I."/>
            <person name="Yamagata H."/>
            <person name="Yamada T."/>
            <person name="Ye Y."/>
            <person name="Shaw J.R."/>
            <person name="Andrews J."/>
            <person name="Crease T.J."/>
            <person name="Tang H."/>
            <person name="Lucas S.M."/>
            <person name="Robertson H.M."/>
            <person name="Bork P."/>
            <person name="Koonin E.V."/>
            <person name="Zdobnov E.M."/>
            <person name="Grigoriev I.V."/>
            <person name="Lynch M."/>
            <person name="Boore J.L."/>
        </authorList>
    </citation>
    <scope>NUCLEOTIDE SEQUENCE [LARGE SCALE GENOMIC DNA]</scope>
</reference>
<feature type="region of interest" description="Disordered" evidence="1">
    <location>
        <begin position="1"/>
        <end position="29"/>
    </location>
</feature>
<dbReference type="Proteomes" id="UP000000305">
    <property type="component" value="Unassembled WGS sequence"/>
</dbReference>
<evidence type="ECO:0000313" key="3">
    <source>
        <dbReference type="Proteomes" id="UP000000305"/>
    </source>
</evidence>
<name>E9GWQ9_DAPPU</name>
<dbReference type="InParanoid" id="E9GWQ9"/>
<proteinExistence type="predicted"/>